<reference evidence="2" key="1">
    <citation type="submission" date="2023-11" db="EMBL/GenBank/DDBJ databases">
        <title>Genome assemblies of two species of porcelain crab, Petrolisthes cinctipes and Petrolisthes manimaculis (Anomura: Porcellanidae).</title>
        <authorList>
            <person name="Angst P."/>
        </authorList>
    </citation>
    <scope>NUCLEOTIDE SEQUENCE</scope>
    <source>
        <strain evidence="2">PB745_02</strain>
        <tissue evidence="2">Gill</tissue>
    </source>
</reference>
<dbReference type="EMBL" id="JAWZYT010001628">
    <property type="protein sequence ID" value="KAK4310529.1"/>
    <property type="molecule type" value="Genomic_DNA"/>
</dbReference>
<comment type="caution">
    <text evidence="2">The sequence shown here is derived from an EMBL/GenBank/DDBJ whole genome shotgun (WGS) entry which is preliminary data.</text>
</comment>
<name>A0AAE1PNH0_9EUCA</name>
<feature type="region of interest" description="Disordered" evidence="1">
    <location>
        <begin position="51"/>
        <end position="97"/>
    </location>
</feature>
<proteinExistence type="predicted"/>
<dbReference type="Proteomes" id="UP001292094">
    <property type="component" value="Unassembled WGS sequence"/>
</dbReference>
<organism evidence="2 3">
    <name type="scientific">Petrolisthes manimaculis</name>
    <dbReference type="NCBI Taxonomy" id="1843537"/>
    <lineage>
        <taxon>Eukaryota</taxon>
        <taxon>Metazoa</taxon>
        <taxon>Ecdysozoa</taxon>
        <taxon>Arthropoda</taxon>
        <taxon>Crustacea</taxon>
        <taxon>Multicrustacea</taxon>
        <taxon>Malacostraca</taxon>
        <taxon>Eumalacostraca</taxon>
        <taxon>Eucarida</taxon>
        <taxon>Decapoda</taxon>
        <taxon>Pleocyemata</taxon>
        <taxon>Anomura</taxon>
        <taxon>Galatheoidea</taxon>
        <taxon>Porcellanidae</taxon>
        <taxon>Petrolisthes</taxon>
    </lineage>
</organism>
<feature type="compositionally biased region" description="Basic and acidic residues" evidence="1">
    <location>
        <begin position="81"/>
        <end position="90"/>
    </location>
</feature>
<keyword evidence="3" id="KW-1185">Reference proteome</keyword>
<sequence length="182" mass="20209">MGPAPLLPTHILWLQPTLLSPPGHPHSYKPLGINLQDDSLPWVALERVSRKRNKSKEDEWRNRRRGRVEKESGIHRRFVKRKEEKGRGGEKSGGTAGLSSLHSCQHHLIPITQHQTPHSSTNSFPLCFPGARIVASGASQSLLKTPIKCVPEGLQVQFLAQFSLPLVLSRSLSPRSCSLTLI</sequence>
<evidence type="ECO:0000313" key="2">
    <source>
        <dbReference type="EMBL" id="KAK4310529.1"/>
    </source>
</evidence>
<gene>
    <name evidence="2" type="ORF">Pmani_017920</name>
</gene>
<evidence type="ECO:0000256" key="1">
    <source>
        <dbReference type="SAM" id="MobiDB-lite"/>
    </source>
</evidence>
<protein>
    <submittedName>
        <fullName evidence="2">Uncharacterized protein</fullName>
    </submittedName>
</protein>
<accession>A0AAE1PNH0</accession>
<evidence type="ECO:0000313" key="3">
    <source>
        <dbReference type="Proteomes" id="UP001292094"/>
    </source>
</evidence>
<dbReference type="AlphaFoldDB" id="A0AAE1PNH0"/>